<gene>
    <name evidence="3" type="ORF">DIS18_09620</name>
</gene>
<name>A0A2U2X407_9FLAO</name>
<feature type="signal peptide" evidence="2">
    <location>
        <begin position="1"/>
        <end position="22"/>
    </location>
</feature>
<feature type="chain" id="PRO_5015638979" evidence="2">
    <location>
        <begin position="23"/>
        <end position="362"/>
    </location>
</feature>
<dbReference type="RefSeq" id="WP_109352867.1">
    <property type="nucleotide sequence ID" value="NZ_QFRI01000002.1"/>
</dbReference>
<evidence type="ECO:0000256" key="1">
    <source>
        <dbReference type="PROSITE-ProRule" id="PRU00339"/>
    </source>
</evidence>
<sequence>MKTNITKLFFCFLLTLSFNTFAQLNTPRGSQQATVSQRVGVSDVSITYSRPSVNGREVWGKLVPYGMNNLGFGTATEAPWRAGANENTTITFTHDATVEGKPIKAGTYGFHVELKDDSNATIILSHDANAWGSFFYDKSKDALRVDVTTKTAPHRELLTYEFNTVKQKSAIASLIWEKKEIPFEVGFDVTNIVLNDFRAKSKGNLGFNRQNWENMARFSLNNYGDLDEALGWIDGAITGNFYSQKTFNNLAIKGQILNKMGKTQEYVKLMDEAASMANKNQLNALGYQMLGIKDYDRALKFFKLNVANNPKDANSYDSLGECYKTMGDKKNAIKNLKKSLSLNPAANVKANSEKLLAEMGAI</sequence>
<dbReference type="AlphaFoldDB" id="A0A2U2X407"/>
<dbReference type="InterPro" id="IPR019734">
    <property type="entry name" value="TPR_rpt"/>
</dbReference>
<dbReference type="PROSITE" id="PS50293">
    <property type="entry name" value="TPR_REGION"/>
    <property type="match status" value="1"/>
</dbReference>
<dbReference type="SUPFAM" id="SSF48452">
    <property type="entry name" value="TPR-like"/>
    <property type="match status" value="1"/>
</dbReference>
<evidence type="ECO:0000313" key="3">
    <source>
        <dbReference type="EMBL" id="PWH82500.1"/>
    </source>
</evidence>
<comment type="caution">
    <text evidence="3">The sequence shown here is derived from an EMBL/GenBank/DDBJ whole genome shotgun (WGS) entry which is preliminary data.</text>
</comment>
<dbReference type="InterPro" id="IPR021314">
    <property type="entry name" value="DUF2911"/>
</dbReference>
<accession>A0A2U2X407</accession>
<feature type="repeat" description="TPR" evidence="1">
    <location>
        <begin position="313"/>
        <end position="346"/>
    </location>
</feature>
<reference evidence="4" key="3">
    <citation type="submission" date="2018-05" db="EMBL/GenBank/DDBJ databases">
        <authorList>
            <person name="Lu D."/>
        </authorList>
    </citation>
    <scope>NUCLEOTIDE SEQUENCE [LARGE SCALE GENOMIC DNA]</scope>
    <source>
        <strain evidence="4">ZY111</strain>
    </source>
</reference>
<protein>
    <submittedName>
        <fullName evidence="3">Uncharacterized protein</fullName>
    </submittedName>
</protein>
<evidence type="ECO:0000256" key="2">
    <source>
        <dbReference type="SAM" id="SignalP"/>
    </source>
</evidence>
<evidence type="ECO:0000313" key="4">
    <source>
        <dbReference type="Proteomes" id="UP000245375"/>
    </source>
</evidence>
<dbReference type="InterPro" id="IPR011990">
    <property type="entry name" value="TPR-like_helical_dom_sf"/>
</dbReference>
<dbReference type="SMART" id="SM00028">
    <property type="entry name" value="TPR"/>
    <property type="match status" value="1"/>
</dbReference>
<dbReference type="Pfam" id="PF11138">
    <property type="entry name" value="DUF2911"/>
    <property type="match status" value="1"/>
</dbReference>
<dbReference type="Pfam" id="PF13181">
    <property type="entry name" value="TPR_8"/>
    <property type="match status" value="1"/>
</dbReference>
<keyword evidence="1" id="KW-0802">TPR repeat</keyword>
<keyword evidence="4" id="KW-1185">Reference proteome</keyword>
<proteinExistence type="predicted"/>
<dbReference type="Proteomes" id="UP000245375">
    <property type="component" value="Unassembled WGS sequence"/>
</dbReference>
<keyword evidence="2" id="KW-0732">Signal</keyword>
<dbReference type="EMBL" id="QFRI01000002">
    <property type="protein sequence ID" value="PWH82500.1"/>
    <property type="molecule type" value="Genomic_DNA"/>
</dbReference>
<reference evidence="3 4" key="1">
    <citation type="submission" date="2018-05" db="EMBL/GenBank/DDBJ databases">
        <title>Algibacter marinivivus sp. nov., isolated from sample around a algae.</title>
        <authorList>
            <person name="Zhong X."/>
        </authorList>
    </citation>
    <scope>NUCLEOTIDE SEQUENCE [LARGE SCALE GENOMIC DNA]</scope>
    <source>
        <strain evidence="3 4">ZY111</strain>
    </source>
</reference>
<dbReference type="PROSITE" id="PS50005">
    <property type="entry name" value="TPR"/>
    <property type="match status" value="1"/>
</dbReference>
<organism evidence="3 4">
    <name type="scientific">Algibacter marinivivus</name>
    <dbReference type="NCBI Taxonomy" id="2100723"/>
    <lineage>
        <taxon>Bacteria</taxon>
        <taxon>Pseudomonadati</taxon>
        <taxon>Bacteroidota</taxon>
        <taxon>Flavobacteriia</taxon>
        <taxon>Flavobacteriales</taxon>
        <taxon>Flavobacteriaceae</taxon>
        <taxon>Algibacter</taxon>
    </lineage>
</organism>
<dbReference type="Gene3D" id="1.25.40.10">
    <property type="entry name" value="Tetratricopeptide repeat domain"/>
    <property type="match status" value="1"/>
</dbReference>
<reference evidence="4" key="2">
    <citation type="submission" date="2018-05" db="EMBL/GenBank/DDBJ databases">
        <title>Algibacter marinivivus sp. nov., isolated from sample around a algae.</title>
        <authorList>
            <person name="Lu D."/>
        </authorList>
    </citation>
    <scope>NUCLEOTIDE SEQUENCE [LARGE SCALE GENOMIC DNA]</scope>
    <source>
        <strain evidence="4">ZY111</strain>
    </source>
</reference>
<dbReference type="OrthoDB" id="187854at2"/>